<gene>
    <name evidence="6" type="ORF">ISU10_17165</name>
</gene>
<dbReference type="GO" id="GO:0004016">
    <property type="term" value="F:adenylate cyclase activity"/>
    <property type="evidence" value="ECO:0007669"/>
    <property type="project" value="UniProtKB-ARBA"/>
</dbReference>
<evidence type="ECO:0000256" key="1">
    <source>
        <dbReference type="ARBA" id="ARBA00022741"/>
    </source>
</evidence>
<dbReference type="SUPFAM" id="SSF48452">
    <property type="entry name" value="TPR-like"/>
    <property type="match status" value="1"/>
</dbReference>
<reference evidence="6" key="1">
    <citation type="submission" date="2020-11" db="EMBL/GenBank/DDBJ databases">
        <title>Nocardioides cynanchi sp. nov., isolated from soil of rhizosphere of Cynanchum wilfordii.</title>
        <authorList>
            <person name="Lee J.-S."/>
            <person name="Suh M.K."/>
            <person name="Kim J.-S."/>
        </authorList>
    </citation>
    <scope>NUCLEOTIDE SEQUENCE</scope>
    <source>
        <strain evidence="6">KCTC 19276</strain>
    </source>
</reference>
<dbReference type="GO" id="GO:0005737">
    <property type="term" value="C:cytoplasm"/>
    <property type="evidence" value="ECO:0007669"/>
    <property type="project" value="TreeGrafter"/>
</dbReference>
<dbReference type="Gene3D" id="1.25.40.10">
    <property type="entry name" value="Tetratricopeptide repeat domain"/>
    <property type="match status" value="1"/>
</dbReference>
<dbReference type="SMART" id="SM00044">
    <property type="entry name" value="CYCc"/>
    <property type="match status" value="1"/>
</dbReference>
<comment type="caution">
    <text evidence="6">The sequence shown here is derived from an EMBL/GenBank/DDBJ whole genome shotgun (WGS) entry which is preliminary data.</text>
</comment>
<dbReference type="InterPro" id="IPR027417">
    <property type="entry name" value="P-loop_NTPase"/>
</dbReference>
<dbReference type="PANTHER" id="PTHR16305:SF28">
    <property type="entry name" value="GUANYLATE CYCLASE DOMAIN-CONTAINING PROTEIN"/>
    <property type="match status" value="1"/>
</dbReference>
<dbReference type="SMART" id="SM00028">
    <property type="entry name" value="TPR"/>
    <property type="match status" value="5"/>
</dbReference>
<organism evidence="6 7">
    <name type="scientific">Nocardioides agariphilus</name>
    <dbReference type="NCBI Taxonomy" id="433664"/>
    <lineage>
        <taxon>Bacteria</taxon>
        <taxon>Bacillati</taxon>
        <taxon>Actinomycetota</taxon>
        <taxon>Actinomycetes</taxon>
        <taxon>Propionibacteriales</taxon>
        <taxon>Nocardioidaceae</taxon>
        <taxon>Nocardioides</taxon>
    </lineage>
</organism>
<dbReference type="SUPFAM" id="SSF52540">
    <property type="entry name" value="P-loop containing nucleoside triphosphate hydrolases"/>
    <property type="match status" value="1"/>
</dbReference>
<feature type="coiled-coil region" evidence="4">
    <location>
        <begin position="935"/>
        <end position="962"/>
    </location>
</feature>
<dbReference type="InterPro" id="IPR041664">
    <property type="entry name" value="AAA_16"/>
</dbReference>
<protein>
    <submittedName>
        <fullName evidence="6">Tetratricopeptide repeat protein</fullName>
    </submittedName>
</protein>
<feature type="repeat" description="TPR" evidence="3">
    <location>
        <begin position="1093"/>
        <end position="1126"/>
    </location>
</feature>
<dbReference type="GO" id="GO:0009190">
    <property type="term" value="P:cyclic nucleotide biosynthetic process"/>
    <property type="evidence" value="ECO:0007669"/>
    <property type="project" value="InterPro"/>
</dbReference>
<dbReference type="CDD" id="cd07302">
    <property type="entry name" value="CHD"/>
    <property type="match status" value="2"/>
</dbReference>
<evidence type="ECO:0000313" key="6">
    <source>
        <dbReference type="EMBL" id="MBF4769501.1"/>
    </source>
</evidence>
<keyword evidence="4" id="KW-0175">Coiled coil</keyword>
<keyword evidence="2" id="KW-0067">ATP-binding</keyword>
<feature type="domain" description="Guanylate cyclase" evidence="5">
    <location>
        <begin position="35"/>
        <end position="150"/>
    </location>
</feature>
<dbReference type="InterPro" id="IPR011990">
    <property type="entry name" value="TPR-like_helical_dom_sf"/>
</dbReference>
<keyword evidence="7" id="KW-1185">Reference proteome</keyword>
<sequence>MADLLPGDNPQAYIPGDRRRALARGEDLPRLTRGAAVFVDISGFTPLTEALARELGGRRGAEELSATLDRIFAALMEPLHAWDGSVVYFSGDAVTAWIDGDDGSRATACGLAMQKVMSRVGVVTTPGGSMIGLGVKVAVAVGEVHRFVVGDPRVQLIDVLAGALMDSLAAAEQQSLPGEVVLDAGALRSLGDRVQLRDTREGEAGAVGVVAALVDDLFPPDTPERWPNLPEETTRQWLLPPVWDRMVEGRGEFLADLRPAVPVFVRFGGLDFEGDPRAPEVLDDFVTRAELAMEEQGGYVLQLTIGDKGAYLYAVFGSPIAHEDDAARACESALRLLEIAAEVPVTDVQIGVATGRLRSGTYGHRERRTFCCLGDAVNLAARLMTRAPADGIWVHGDVATAADERFVWEELPSVTVKGRQQLVPVRRLLDRAARRRPGSHTDLNPMVGREAELERLRGLWQSADSGRGQVVVVQAEAGTGKSRLVDELVGEMAAAGVVVARGEATPIATEATYAAWRDVWTDLLGLDPEGLTPESVIAAVSKQEPTLAGRAPLLGPVLGLAIPDSELTASFDGELRKASLEDLLRRLLAVRAEAATLAVVVEDAHWIDALSRDLLEALARATTSIRVLLVLTSRPDGTALAGLPVGRGDHITDLVLEGLGADAAAALVRARHAALTGRAASDELVATVIGRAEGNAFYLEQLVDYVLAHTTTEEGEVDPDALELPPSLHSLVLSRIDAQPEGPRRAVKVASVIGRAFRSPLVARAYPDLGTETHVHDELVSLTPTRLIDLEDPRDRTFAFGHAVTRDVAYDSLPFAMRSLLHGQVGDALEREPDGASRHLDLLAYHYSRSGDVAKKRLYLRAAADAARAAYANEAAISYLEQVLPLVDDDERNGVLLQLAESLEVRGDWAAAEEAVSRAREAAEAVDDVAGVARARTATAELARKQGRYVEAESELAAAEEAFVGVGDDAGRARILHLRGTLASQQGHPEQARSAYEGSLGVRQQLGDEAGVAALLTNLALVAEDEGDLDEAERLGQEGLERRRALGDRRAVSVSQTNMGMLATVRGDLPQAFDRFVEAHALADEVGDRWLTAVGLHNLGNVTRDLGRLDEAAAHFRPALDAYAENDDRWSLAHVFEDVAVWLLARGPEGDADAVSLLAAAERLRDEIGAPRFPPTEAALEEALQPARARTPADVLDRAAVSGRTDDLDLVVRRAGLLLSD</sequence>
<keyword evidence="3" id="KW-0802">TPR repeat</keyword>
<evidence type="ECO:0000259" key="5">
    <source>
        <dbReference type="PROSITE" id="PS50125"/>
    </source>
</evidence>
<evidence type="ECO:0000313" key="7">
    <source>
        <dbReference type="Proteomes" id="UP000660668"/>
    </source>
</evidence>
<dbReference type="PROSITE" id="PS50005">
    <property type="entry name" value="TPR"/>
    <property type="match status" value="1"/>
</dbReference>
<accession>A0A930VPN1</accession>
<dbReference type="InterPro" id="IPR019734">
    <property type="entry name" value="TPR_rpt"/>
</dbReference>
<dbReference type="Proteomes" id="UP000660668">
    <property type="component" value="Unassembled WGS sequence"/>
</dbReference>
<dbReference type="Pfam" id="PF13424">
    <property type="entry name" value="TPR_12"/>
    <property type="match status" value="2"/>
</dbReference>
<dbReference type="InterPro" id="IPR029787">
    <property type="entry name" value="Nucleotide_cyclase"/>
</dbReference>
<dbReference type="Pfam" id="PF13191">
    <property type="entry name" value="AAA_16"/>
    <property type="match status" value="1"/>
</dbReference>
<evidence type="ECO:0000256" key="4">
    <source>
        <dbReference type="SAM" id="Coils"/>
    </source>
</evidence>
<dbReference type="PROSITE" id="PS50125">
    <property type="entry name" value="GUANYLATE_CYCLASE_2"/>
    <property type="match status" value="2"/>
</dbReference>
<evidence type="ECO:0000256" key="3">
    <source>
        <dbReference type="PROSITE-ProRule" id="PRU00339"/>
    </source>
</evidence>
<keyword evidence="1" id="KW-0547">Nucleotide-binding</keyword>
<feature type="domain" description="Guanylate cyclase" evidence="5">
    <location>
        <begin position="309"/>
        <end position="384"/>
    </location>
</feature>
<evidence type="ECO:0000256" key="2">
    <source>
        <dbReference type="ARBA" id="ARBA00022840"/>
    </source>
</evidence>
<dbReference type="RefSeq" id="WP_194697648.1">
    <property type="nucleotide sequence ID" value="NZ_JADKPO010000026.1"/>
</dbReference>
<dbReference type="PANTHER" id="PTHR16305">
    <property type="entry name" value="TESTICULAR SOLUBLE ADENYLYL CYCLASE"/>
    <property type="match status" value="1"/>
</dbReference>
<proteinExistence type="predicted"/>
<dbReference type="GO" id="GO:0035556">
    <property type="term" value="P:intracellular signal transduction"/>
    <property type="evidence" value="ECO:0007669"/>
    <property type="project" value="InterPro"/>
</dbReference>
<dbReference type="SUPFAM" id="SSF55073">
    <property type="entry name" value="Nucleotide cyclase"/>
    <property type="match status" value="2"/>
</dbReference>
<dbReference type="InterPro" id="IPR001054">
    <property type="entry name" value="A/G_cyclase"/>
</dbReference>
<dbReference type="Gene3D" id="3.40.50.300">
    <property type="entry name" value="P-loop containing nucleotide triphosphate hydrolases"/>
    <property type="match status" value="1"/>
</dbReference>
<name>A0A930VPN1_9ACTN</name>
<dbReference type="EMBL" id="JADKPO010000026">
    <property type="protein sequence ID" value="MBF4769501.1"/>
    <property type="molecule type" value="Genomic_DNA"/>
</dbReference>
<dbReference type="GO" id="GO:0005524">
    <property type="term" value="F:ATP binding"/>
    <property type="evidence" value="ECO:0007669"/>
    <property type="project" value="UniProtKB-KW"/>
</dbReference>
<dbReference type="Pfam" id="PF00211">
    <property type="entry name" value="Guanylate_cyc"/>
    <property type="match status" value="1"/>
</dbReference>
<dbReference type="Gene3D" id="3.30.70.1230">
    <property type="entry name" value="Nucleotide cyclase"/>
    <property type="match status" value="2"/>
</dbReference>
<dbReference type="AlphaFoldDB" id="A0A930VPN1"/>